<name>A0ACC6U7M5_9BURK</name>
<proteinExistence type="predicted"/>
<keyword evidence="2" id="KW-1185">Reference proteome</keyword>
<evidence type="ECO:0000313" key="2">
    <source>
        <dbReference type="Proteomes" id="UP001558850"/>
    </source>
</evidence>
<sequence>MSVNVIELIRSALPEAVVRQLSNCLGLPPAATAKVVDAAAPALVAGLLNRCATLDGARALFATILGQEVNADIGEQLPRVFASTTGVTQLSSTGRQLLEHTFERRIDGLSDTVSMQTGVPAHATHAVTGIAGSILMGVLKRHLLAHQGNIGQLPTLLGQQLPTIAPYLNDGLTTVLGLGGASAFVNAIGLHVRAVSAHFERPAAAPAPARDPAEPAPSASTLSAAAATAAPTVREVREVRYTGPKAKHWFGAVALSAMLGAVAAMLMWVALASCPSAVNFLGRNAVAATAPTIKAGPSADAPDAAAQSASEARADDAASATGKIEPQTSTAAKDARLIVAVDKHGKPTITASVRNVAEKSVLLNALTAKFGAGNFNADITVDDNTKAADWLAHIDALLPLMQTPGAEMKIGGTRVELSGAAADAKAGWADRLTALLGATYQVSAFDAVRATANETRDAQTQDARTQAAKAQAAKAQAAKAQAAKAQAARAQAARAQAAKAQAARAQAARAQAQ</sequence>
<evidence type="ECO:0000313" key="1">
    <source>
        <dbReference type="EMBL" id="MEX3935549.1"/>
    </source>
</evidence>
<accession>A0ACC6U7M5</accession>
<protein>
    <submittedName>
        <fullName evidence="1">DUF937 domain-containing protein</fullName>
    </submittedName>
</protein>
<gene>
    <name evidence="1" type="ORF">AB4Y32_27745</name>
</gene>
<organism evidence="1 2">
    <name type="scientific">Paraburkholderia phymatum</name>
    <dbReference type="NCBI Taxonomy" id="148447"/>
    <lineage>
        <taxon>Bacteria</taxon>
        <taxon>Pseudomonadati</taxon>
        <taxon>Pseudomonadota</taxon>
        <taxon>Betaproteobacteria</taxon>
        <taxon>Burkholderiales</taxon>
        <taxon>Burkholderiaceae</taxon>
        <taxon>Paraburkholderia</taxon>
    </lineage>
</organism>
<dbReference type="EMBL" id="JBFRCH010000021">
    <property type="protein sequence ID" value="MEX3935549.1"/>
    <property type="molecule type" value="Genomic_DNA"/>
</dbReference>
<comment type="caution">
    <text evidence="1">The sequence shown here is derived from an EMBL/GenBank/DDBJ whole genome shotgun (WGS) entry which is preliminary data.</text>
</comment>
<reference evidence="1" key="1">
    <citation type="submission" date="2024-07" db="EMBL/GenBank/DDBJ databases">
        <title>A survey of Mimosa microsymbionts across Brazilian biomes reveals a high diversity of Paraburkholderia nodulating endemic species, but also that Cupriavidus is common as a symbiont of widespread species.</title>
        <authorList>
            <person name="Rouws L."/>
            <person name="Barauna A."/>
            <person name="Beukes C."/>
            <person name="Rouws J.R.C."/>
            <person name="De Faria S.M."/>
            <person name="Gross E."/>
            <person name="Bueno Dos Reis Junior F."/>
            <person name="Simon M.F."/>
            <person name="Maluk M."/>
            <person name="Odee D.W."/>
            <person name="Kenicer G."/>
            <person name="Young J.P.W."/>
            <person name="Reis V.M."/>
            <person name="Zilli J."/>
            <person name="James E.K."/>
        </authorList>
    </citation>
    <scope>NUCLEOTIDE SEQUENCE</scope>
    <source>
        <strain evidence="1">EG181B</strain>
    </source>
</reference>
<dbReference type="Proteomes" id="UP001558850">
    <property type="component" value="Unassembled WGS sequence"/>
</dbReference>